<evidence type="ECO:0000313" key="2">
    <source>
        <dbReference type="EMBL" id="ERJ93142.1"/>
    </source>
</evidence>
<dbReference type="Proteomes" id="UP000016649">
    <property type="component" value="Unassembled WGS sequence"/>
</dbReference>
<dbReference type="RefSeq" id="WP_021687353.1">
    <property type="nucleotide sequence ID" value="NZ_KI260566.1"/>
</dbReference>
<gene>
    <name evidence="2" type="ORF">HMPREF9193_01142</name>
</gene>
<evidence type="ECO:0000313" key="3">
    <source>
        <dbReference type="Proteomes" id="UP000016649"/>
    </source>
</evidence>
<accession>A0ABN0NYQ0</accession>
<proteinExistence type="predicted"/>
<protein>
    <recommendedName>
        <fullName evidence="4">Scaffolding protein</fullName>
    </recommendedName>
</protein>
<dbReference type="EMBL" id="AWVH01000030">
    <property type="protein sequence ID" value="ERJ93142.1"/>
    <property type="molecule type" value="Genomic_DNA"/>
</dbReference>
<evidence type="ECO:0008006" key="4">
    <source>
        <dbReference type="Google" id="ProtNLM"/>
    </source>
</evidence>
<sequence>MKLLTGLFMAAKRRLMTTDSNSDSFKSKLDELIEKKDSLSAEDIGTRVDELKKLADELPESDGKSQLLRYLEDFREVKSQDAAVAAEAAGAVAEQFEKLYSEALQDAPEVKADADSTAGEDEIKKDTSTSDADDDSTKKVVDETKAPDDEKKVEDEEPKKSPTLEEIYQYVKKRAQEEAGSDDNANDNKDEITTDGAPKIPVTLGGAVKPTEGSLGALFEMAKGR</sequence>
<evidence type="ECO:0000256" key="1">
    <source>
        <dbReference type="SAM" id="MobiDB-lite"/>
    </source>
</evidence>
<comment type="caution">
    <text evidence="2">The sequence shown here is derived from an EMBL/GenBank/DDBJ whole genome shotgun (WGS) entry which is preliminary data.</text>
</comment>
<keyword evidence="3" id="KW-1185">Reference proteome</keyword>
<name>A0ABN0NYQ0_TRELE</name>
<feature type="compositionally biased region" description="Basic and acidic residues" evidence="1">
    <location>
        <begin position="135"/>
        <end position="163"/>
    </location>
</feature>
<feature type="region of interest" description="Disordered" evidence="1">
    <location>
        <begin position="105"/>
        <end position="225"/>
    </location>
</feature>
<reference evidence="2 3" key="1">
    <citation type="submission" date="2013-08" db="EMBL/GenBank/DDBJ databases">
        <authorList>
            <person name="Weinstock G."/>
            <person name="Sodergren E."/>
            <person name="Wylie T."/>
            <person name="Fulton L."/>
            <person name="Fulton R."/>
            <person name="Fronick C."/>
            <person name="O'Laughlin M."/>
            <person name="Godfrey J."/>
            <person name="Miner T."/>
            <person name="Herter B."/>
            <person name="Appelbaum E."/>
            <person name="Cordes M."/>
            <person name="Lek S."/>
            <person name="Wollam A."/>
            <person name="Pepin K.H."/>
            <person name="Palsikar V.B."/>
            <person name="Mitreva M."/>
            <person name="Wilson R.K."/>
        </authorList>
    </citation>
    <scope>NUCLEOTIDE SEQUENCE [LARGE SCALE GENOMIC DNA]</scope>
    <source>
        <strain evidence="2 3">ATCC 700332</strain>
    </source>
</reference>
<organism evidence="2 3">
    <name type="scientific">Treponema lecithinolyticum ATCC 700332</name>
    <dbReference type="NCBI Taxonomy" id="1321815"/>
    <lineage>
        <taxon>Bacteria</taxon>
        <taxon>Pseudomonadati</taxon>
        <taxon>Spirochaetota</taxon>
        <taxon>Spirochaetia</taxon>
        <taxon>Spirochaetales</taxon>
        <taxon>Treponemataceae</taxon>
        <taxon>Treponema</taxon>
    </lineage>
</organism>